<keyword evidence="1" id="KW-0812">Transmembrane</keyword>
<feature type="transmembrane region" description="Helical" evidence="1">
    <location>
        <begin position="12"/>
        <end position="31"/>
    </location>
</feature>
<feature type="transmembrane region" description="Helical" evidence="1">
    <location>
        <begin position="212"/>
        <end position="237"/>
    </location>
</feature>
<organism evidence="2 3">
    <name type="scientific">Massilia antarctica</name>
    <dbReference type="NCBI Taxonomy" id="2765360"/>
    <lineage>
        <taxon>Bacteria</taxon>
        <taxon>Pseudomonadati</taxon>
        <taxon>Pseudomonadota</taxon>
        <taxon>Betaproteobacteria</taxon>
        <taxon>Burkholderiales</taxon>
        <taxon>Oxalobacteraceae</taxon>
        <taxon>Telluria group</taxon>
        <taxon>Massilia</taxon>
    </lineage>
</organism>
<dbReference type="RefSeq" id="WP_206087641.1">
    <property type="nucleotide sequence ID" value="NZ_CP065053.1"/>
</dbReference>
<dbReference type="EMBL" id="CP065053">
    <property type="protein sequence ID" value="QPI47996.1"/>
    <property type="molecule type" value="Genomic_DNA"/>
</dbReference>
<evidence type="ECO:0000313" key="2">
    <source>
        <dbReference type="EMBL" id="QPI47996.1"/>
    </source>
</evidence>
<keyword evidence="3" id="KW-1185">Reference proteome</keyword>
<reference evidence="2 3" key="1">
    <citation type="submission" date="2020-11" db="EMBL/GenBank/DDBJ databases">
        <authorList>
            <person name="Sun Q."/>
        </authorList>
    </citation>
    <scope>NUCLEOTIDE SEQUENCE [LARGE SCALE GENOMIC DNA]</scope>
    <source>
        <strain evidence="2 3">P8398</strain>
    </source>
</reference>
<evidence type="ECO:0008006" key="4">
    <source>
        <dbReference type="Google" id="ProtNLM"/>
    </source>
</evidence>
<sequence>MGFRDARHGGLWWRSSLWCMAPTCLWIWLYFHYGEFFLKLAGGAALIAFFGMLAMAGIGTGRGHGNGGAIGLHDIGRGLVDLVTHIGPVLHMMLMALALAGFFYVLLFVVANMTTIRLPLRWLFLRRARRVADARYPAWQPRPLPALRRRSAWGWVCHVLKHMLTLIIPVWSLYVVVRFLLECNVWLMYFPAAEGVLDLEQRRALMHAQRPAIFMLGMILCVLMLVPFVNLLLPAVLCSSVCHLQRRGWIDPKPSTAALPS</sequence>
<feature type="transmembrane region" description="Helical" evidence="1">
    <location>
        <begin position="37"/>
        <end position="58"/>
    </location>
</feature>
<accession>A0AA48W828</accession>
<keyword evidence="1" id="KW-1133">Transmembrane helix</keyword>
<proteinExistence type="predicted"/>
<dbReference type="Proteomes" id="UP000662888">
    <property type="component" value="Chromosome"/>
</dbReference>
<evidence type="ECO:0000256" key="1">
    <source>
        <dbReference type="SAM" id="Phobius"/>
    </source>
</evidence>
<name>A0AA48W828_9BURK</name>
<evidence type="ECO:0000313" key="3">
    <source>
        <dbReference type="Proteomes" id="UP000662888"/>
    </source>
</evidence>
<gene>
    <name evidence="2" type="ORF">IV454_20840</name>
</gene>
<keyword evidence="1" id="KW-0472">Membrane</keyword>
<feature type="transmembrane region" description="Helical" evidence="1">
    <location>
        <begin position="159"/>
        <end position="181"/>
    </location>
</feature>
<protein>
    <recommendedName>
        <fullName evidence="4">Etoposide-induced protein 2.4 (EI24)</fullName>
    </recommendedName>
</protein>